<organism evidence="2 3">
    <name type="scientific">Clostridium puniceum</name>
    <dbReference type="NCBI Taxonomy" id="29367"/>
    <lineage>
        <taxon>Bacteria</taxon>
        <taxon>Bacillati</taxon>
        <taxon>Bacillota</taxon>
        <taxon>Clostridia</taxon>
        <taxon>Eubacteriales</taxon>
        <taxon>Clostridiaceae</taxon>
        <taxon>Clostridium</taxon>
    </lineage>
</organism>
<reference evidence="2 3" key="1">
    <citation type="submission" date="2016-05" db="EMBL/GenBank/DDBJ databases">
        <title>Microbial solvent formation.</title>
        <authorList>
            <person name="Poehlein A."/>
            <person name="Montoya Solano J.D."/>
            <person name="Flitsch S."/>
            <person name="Krabben P."/>
            <person name="Duerre P."/>
            <person name="Daniel R."/>
        </authorList>
    </citation>
    <scope>NUCLEOTIDE SEQUENCE [LARGE SCALE GENOMIC DNA]</scope>
    <source>
        <strain evidence="2 3">DSM 2619</strain>
    </source>
</reference>
<proteinExistence type="predicted"/>
<keyword evidence="1" id="KW-0175">Coiled coil</keyword>
<dbReference type="OrthoDB" id="568465at2"/>
<gene>
    <name evidence="2" type="ORF">CLPUN_25010</name>
</gene>
<name>A0A1S8THT4_9CLOT</name>
<evidence type="ECO:0000313" key="3">
    <source>
        <dbReference type="Proteomes" id="UP000190890"/>
    </source>
</evidence>
<sequence length="337" mass="40009">MCNKYLRFVDFKVAFKLRNDGSATISSRAFYLWYFRKKFDFKYSDNVMLDLLSFDWLENNHFVGIDYIVNILPYQEVKRRIISNLREQVIHGDILNNHIRFCIDNNIREVENEIIRIVFDENEFIESRKIAVDYICEVSNEELLINNLFGKISDEIEWYIIDKVKINNISKIEIYLKNKLKSINNTKEALNIAQFFINLNESDGLKLIIDHIEDSKEDVITGLEDLSLNEVNEISLVPYLIKLLFYTYKYEFLGDKYNSLTNRVSNSLLNIAVQNKKNYMSIIDELEKLVETNKEEYSEVKKINFLIADINKQFYRNKDEAMNLEEAIEMINKIINI</sequence>
<keyword evidence="3" id="KW-1185">Reference proteome</keyword>
<accession>A0A1S8THT4</accession>
<feature type="coiled-coil region" evidence="1">
    <location>
        <begin position="276"/>
        <end position="303"/>
    </location>
</feature>
<evidence type="ECO:0000256" key="1">
    <source>
        <dbReference type="SAM" id="Coils"/>
    </source>
</evidence>
<dbReference type="AlphaFoldDB" id="A0A1S8THT4"/>
<dbReference type="Proteomes" id="UP000190890">
    <property type="component" value="Unassembled WGS sequence"/>
</dbReference>
<protein>
    <submittedName>
        <fullName evidence="2">Uncharacterized protein</fullName>
    </submittedName>
</protein>
<comment type="caution">
    <text evidence="2">The sequence shown here is derived from an EMBL/GenBank/DDBJ whole genome shotgun (WGS) entry which is preliminary data.</text>
</comment>
<evidence type="ECO:0000313" key="2">
    <source>
        <dbReference type="EMBL" id="OOM76975.1"/>
    </source>
</evidence>
<dbReference type="RefSeq" id="WP_158078762.1">
    <property type="nucleotide sequence ID" value="NZ_LZZM01000159.1"/>
</dbReference>
<dbReference type="EMBL" id="LZZM01000159">
    <property type="protein sequence ID" value="OOM76975.1"/>
    <property type="molecule type" value="Genomic_DNA"/>
</dbReference>